<organism evidence="2 3">
    <name type="scientific">Campylobacter taeniopygiae</name>
    <dbReference type="NCBI Taxonomy" id="2510188"/>
    <lineage>
        <taxon>Bacteria</taxon>
        <taxon>Pseudomonadati</taxon>
        <taxon>Campylobacterota</taxon>
        <taxon>Epsilonproteobacteria</taxon>
        <taxon>Campylobacterales</taxon>
        <taxon>Campylobacteraceae</taxon>
        <taxon>Campylobacter</taxon>
    </lineage>
</organism>
<evidence type="ECO:0000313" key="2">
    <source>
        <dbReference type="EMBL" id="TKX33367.1"/>
    </source>
</evidence>
<dbReference type="RefSeq" id="WP_137624410.1">
    <property type="nucleotide sequence ID" value="NZ_NXLY01000017.1"/>
</dbReference>
<evidence type="ECO:0000259" key="1">
    <source>
        <dbReference type="PROSITE" id="PS51352"/>
    </source>
</evidence>
<proteinExistence type="predicted"/>
<sequence>MLKKIILIINLFVLFACSGDDKIDKNIISNGTQSSQENIEISNNLDINSYKEISSFFKNNQEIIFSKKPTLIIFSANNCIYCERLKKEIKNNEEIQKMLSSDYNSYYINISYQKIHDYQGEKISTMELSQKLGIDSTPTIVFFNSDGKILFIYPGFISAKRFILTMDLLKNKQNQELDENELLKKIFLSYREKNV</sequence>
<comment type="caution">
    <text evidence="2">The sequence shown here is derived from an EMBL/GenBank/DDBJ whole genome shotgun (WGS) entry which is preliminary data.</text>
</comment>
<dbReference type="InterPro" id="IPR036249">
    <property type="entry name" value="Thioredoxin-like_sf"/>
</dbReference>
<evidence type="ECO:0000313" key="3">
    <source>
        <dbReference type="Proteomes" id="UP000309584"/>
    </source>
</evidence>
<dbReference type="Gene3D" id="3.40.30.10">
    <property type="entry name" value="Glutaredoxin"/>
    <property type="match status" value="1"/>
</dbReference>
<dbReference type="SUPFAM" id="SSF52833">
    <property type="entry name" value="Thioredoxin-like"/>
    <property type="match status" value="1"/>
</dbReference>
<accession>A0ABY2TH68</accession>
<dbReference type="InterPro" id="IPR041737">
    <property type="entry name" value="SoxW"/>
</dbReference>
<feature type="domain" description="Thioredoxin" evidence="1">
    <location>
        <begin position="28"/>
        <end position="174"/>
    </location>
</feature>
<dbReference type="PROSITE" id="PS51352">
    <property type="entry name" value="THIOREDOXIN_2"/>
    <property type="match status" value="1"/>
</dbReference>
<reference evidence="2 3" key="1">
    <citation type="submission" date="2018-05" db="EMBL/GenBank/DDBJ databases">
        <title>Novel Campyloabacter and Helicobacter Species and Strains.</title>
        <authorList>
            <person name="Mannion A.J."/>
            <person name="Shen Z."/>
            <person name="Fox J.G."/>
        </authorList>
    </citation>
    <scope>NUCLEOTIDE SEQUENCE [LARGE SCALE GENOMIC DNA]</scope>
    <source>
        <strain evidence="3">MIT10-5678</strain>
    </source>
</reference>
<gene>
    <name evidence="2" type="ORF">CQA75_07740</name>
</gene>
<dbReference type="InterPro" id="IPR012336">
    <property type="entry name" value="Thioredoxin-like_fold"/>
</dbReference>
<dbReference type="Pfam" id="PF13098">
    <property type="entry name" value="Thioredoxin_2"/>
    <property type="match status" value="1"/>
</dbReference>
<dbReference type="EMBL" id="NXLY01000017">
    <property type="protein sequence ID" value="TKX33367.1"/>
    <property type="molecule type" value="Genomic_DNA"/>
</dbReference>
<dbReference type="Proteomes" id="UP000309584">
    <property type="component" value="Unassembled WGS sequence"/>
</dbReference>
<keyword evidence="3" id="KW-1185">Reference proteome</keyword>
<name>A0ABY2TH68_9BACT</name>
<dbReference type="PROSITE" id="PS51257">
    <property type="entry name" value="PROKAR_LIPOPROTEIN"/>
    <property type="match status" value="1"/>
</dbReference>
<dbReference type="InterPro" id="IPR013766">
    <property type="entry name" value="Thioredoxin_domain"/>
</dbReference>
<dbReference type="CDD" id="cd02951">
    <property type="entry name" value="SoxW"/>
    <property type="match status" value="1"/>
</dbReference>
<protein>
    <submittedName>
        <fullName evidence="2">Thioredoxin</fullName>
    </submittedName>
</protein>